<dbReference type="Gene3D" id="3.40.470.10">
    <property type="entry name" value="Uracil-DNA glycosylase-like domain"/>
    <property type="match status" value="1"/>
</dbReference>
<sequence length="225" mass="24891">MTVFNRLAWQNGTLLDERERPGSIAERRAQLDRAHIGPLHAWATSVAERTGEKVPAFDPRSGGIQAQVLFLLQDPSAVADGSGFISIDNNDQTAHNCTKAYEASGLDYQRALHWNVIPWWVKDPDQAHQPRRTFQAQAHRAGTYLVELVGLLPNLELVVLLGKEAQRAWDAAAPLPIATVRCPHPSNLAWNRLDQASGRIGREATIGAFRRAKEVIESADAPERV</sequence>
<organism evidence="2 3">
    <name type="scientific">Aeromicrobium camelliae</name>
    <dbReference type="NCBI Taxonomy" id="1538144"/>
    <lineage>
        <taxon>Bacteria</taxon>
        <taxon>Bacillati</taxon>
        <taxon>Actinomycetota</taxon>
        <taxon>Actinomycetes</taxon>
        <taxon>Propionibacteriales</taxon>
        <taxon>Nocardioidaceae</taxon>
        <taxon>Aeromicrobium</taxon>
    </lineage>
</organism>
<name>A0A3N6X5P1_9ACTN</name>
<dbReference type="OrthoDB" id="4452717at2"/>
<evidence type="ECO:0000313" key="2">
    <source>
        <dbReference type="EMBL" id="RQN08988.1"/>
    </source>
</evidence>
<dbReference type="CDD" id="cd10035">
    <property type="entry name" value="UDG_like"/>
    <property type="match status" value="1"/>
</dbReference>
<dbReference type="Proteomes" id="UP000275225">
    <property type="component" value="Unassembled WGS sequence"/>
</dbReference>
<dbReference type="SUPFAM" id="SSF52141">
    <property type="entry name" value="Uracil-DNA glycosylase-like"/>
    <property type="match status" value="1"/>
</dbReference>
<proteinExistence type="predicted"/>
<dbReference type="InterPro" id="IPR005122">
    <property type="entry name" value="Uracil-DNA_glycosylase-like"/>
</dbReference>
<dbReference type="AlphaFoldDB" id="A0A3N6X5P1"/>
<accession>A0A3N6X5P1</accession>
<evidence type="ECO:0000313" key="3">
    <source>
        <dbReference type="Proteomes" id="UP000275225"/>
    </source>
</evidence>
<feature type="domain" description="Uracil-DNA glycosylase-like" evidence="1">
    <location>
        <begin position="62"/>
        <end position="193"/>
    </location>
</feature>
<comment type="caution">
    <text evidence="2">The sequence shown here is derived from an EMBL/GenBank/DDBJ whole genome shotgun (WGS) entry which is preliminary data.</text>
</comment>
<dbReference type="InterPro" id="IPR036895">
    <property type="entry name" value="Uracil-DNA_glycosylase-like_sf"/>
</dbReference>
<reference evidence="2 3" key="1">
    <citation type="submission" date="2018-11" db="EMBL/GenBank/DDBJ databases">
        <authorList>
            <person name="Li F."/>
        </authorList>
    </citation>
    <scope>NUCLEOTIDE SEQUENCE [LARGE SCALE GENOMIC DNA]</scope>
    <source>
        <strain evidence="2 3">YS17T</strain>
    </source>
</reference>
<dbReference type="Pfam" id="PF03167">
    <property type="entry name" value="UDG"/>
    <property type="match status" value="1"/>
</dbReference>
<gene>
    <name evidence="2" type="ORF">EHW97_04630</name>
</gene>
<evidence type="ECO:0000259" key="1">
    <source>
        <dbReference type="Pfam" id="PF03167"/>
    </source>
</evidence>
<protein>
    <submittedName>
        <fullName evidence="2">Uracil-DNA glycosylase</fullName>
    </submittedName>
</protein>
<dbReference type="EMBL" id="RQJX01000004">
    <property type="protein sequence ID" value="RQN08988.1"/>
    <property type="molecule type" value="Genomic_DNA"/>
</dbReference>
<keyword evidence="3" id="KW-1185">Reference proteome</keyword>
<dbReference type="RefSeq" id="WP_124235996.1">
    <property type="nucleotide sequence ID" value="NZ_JBHUFI010000001.1"/>
</dbReference>